<gene>
    <name evidence="2" type="ORF">RirG_164110</name>
</gene>
<feature type="region of interest" description="Disordered" evidence="1">
    <location>
        <begin position="1"/>
        <end position="30"/>
    </location>
</feature>
<dbReference type="AlphaFoldDB" id="A0A015J632"/>
<accession>A0A015J632</accession>
<protein>
    <submittedName>
        <fullName evidence="2">Uncharacterized protein</fullName>
    </submittedName>
</protein>
<organism evidence="2 3">
    <name type="scientific">Rhizophagus irregularis (strain DAOM 197198w)</name>
    <name type="common">Glomus intraradices</name>
    <dbReference type="NCBI Taxonomy" id="1432141"/>
    <lineage>
        <taxon>Eukaryota</taxon>
        <taxon>Fungi</taxon>
        <taxon>Fungi incertae sedis</taxon>
        <taxon>Mucoromycota</taxon>
        <taxon>Glomeromycotina</taxon>
        <taxon>Glomeromycetes</taxon>
        <taxon>Glomerales</taxon>
        <taxon>Glomeraceae</taxon>
        <taxon>Rhizophagus</taxon>
    </lineage>
</organism>
<name>A0A015J632_RHIIW</name>
<dbReference type="Proteomes" id="UP000022910">
    <property type="component" value="Unassembled WGS sequence"/>
</dbReference>
<evidence type="ECO:0000313" key="3">
    <source>
        <dbReference type="Proteomes" id="UP000022910"/>
    </source>
</evidence>
<evidence type="ECO:0000256" key="1">
    <source>
        <dbReference type="SAM" id="MobiDB-lite"/>
    </source>
</evidence>
<feature type="compositionally biased region" description="Basic and acidic residues" evidence="1">
    <location>
        <begin position="20"/>
        <end position="30"/>
    </location>
</feature>
<proteinExistence type="predicted"/>
<sequence>MEDLWMMRPKNNNGNGELKNNGEDKSKRLETLADGRKVQVIKIIRSSIPTTVDRIRKYSHEDCSFNYFDITYH</sequence>
<keyword evidence="3" id="KW-1185">Reference proteome</keyword>
<reference evidence="2 3" key="1">
    <citation type="submission" date="2014-02" db="EMBL/GenBank/DDBJ databases">
        <title>Single nucleus genome sequencing reveals high similarity among nuclei of an endomycorrhizal fungus.</title>
        <authorList>
            <person name="Lin K."/>
            <person name="Geurts R."/>
            <person name="Zhang Z."/>
            <person name="Limpens E."/>
            <person name="Saunders D.G."/>
            <person name="Mu D."/>
            <person name="Pang E."/>
            <person name="Cao H."/>
            <person name="Cha H."/>
            <person name="Lin T."/>
            <person name="Zhou Q."/>
            <person name="Shang Y."/>
            <person name="Li Y."/>
            <person name="Ivanov S."/>
            <person name="Sharma T."/>
            <person name="Velzen R.V."/>
            <person name="Ruijter N.D."/>
            <person name="Aanen D.K."/>
            <person name="Win J."/>
            <person name="Kamoun S."/>
            <person name="Bisseling T."/>
            <person name="Huang S."/>
        </authorList>
    </citation>
    <scope>NUCLEOTIDE SEQUENCE [LARGE SCALE GENOMIC DNA]</scope>
    <source>
        <strain evidence="3">DAOM197198w</strain>
    </source>
</reference>
<dbReference type="OrthoDB" id="2466616at2759"/>
<feature type="compositionally biased region" description="Low complexity" evidence="1">
    <location>
        <begin position="10"/>
        <end position="19"/>
    </location>
</feature>
<dbReference type="HOGENOM" id="CLU_2706123_0_0_1"/>
<comment type="caution">
    <text evidence="2">The sequence shown here is derived from an EMBL/GenBank/DDBJ whole genome shotgun (WGS) entry which is preliminary data.</text>
</comment>
<evidence type="ECO:0000313" key="2">
    <source>
        <dbReference type="EMBL" id="EXX62190.1"/>
    </source>
</evidence>
<dbReference type="EMBL" id="JEMT01024818">
    <property type="protein sequence ID" value="EXX62190.1"/>
    <property type="molecule type" value="Genomic_DNA"/>
</dbReference>